<dbReference type="InterPro" id="IPR036388">
    <property type="entry name" value="WH-like_DNA-bd_sf"/>
</dbReference>
<organism evidence="1 2">
    <name type="scientific">Prauserella rugosa</name>
    <dbReference type="NCBI Taxonomy" id="43354"/>
    <lineage>
        <taxon>Bacteria</taxon>
        <taxon>Bacillati</taxon>
        <taxon>Actinomycetota</taxon>
        <taxon>Actinomycetes</taxon>
        <taxon>Pseudonocardiales</taxon>
        <taxon>Pseudonocardiaceae</taxon>
        <taxon>Prauserella</taxon>
    </lineage>
</organism>
<dbReference type="InterPro" id="IPR013324">
    <property type="entry name" value="RNA_pol_sigma_r3/r4-like"/>
</dbReference>
<dbReference type="AlphaFoldDB" id="A0A660CEZ6"/>
<dbReference type="SUPFAM" id="SSF88659">
    <property type="entry name" value="Sigma3 and sigma4 domains of RNA polymerase sigma factors"/>
    <property type="match status" value="1"/>
</dbReference>
<accession>A0A660CEZ6</accession>
<gene>
    <name evidence="1" type="ORF">JD82_03865</name>
</gene>
<dbReference type="EMBL" id="VLJV01000001">
    <property type="protein sequence ID" value="TWH21992.1"/>
    <property type="molecule type" value="Genomic_DNA"/>
</dbReference>
<comment type="caution">
    <text evidence="1">The sequence shown here is derived from an EMBL/GenBank/DDBJ whole genome shotgun (WGS) entry which is preliminary data.</text>
</comment>
<evidence type="ECO:0000313" key="1">
    <source>
        <dbReference type="EMBL" id="TWH21992.1"/>
    </source>
</evidence>
<proteinExistence type="predicted"/>
<sequence>MANATELATQAGDSDPRTGLRAVAALRSLLERLEAVQVRSARANGWSWQEIADELGVSRQAVHKKHGRR</sequence>
<reference evidence="1 2" key="1">
    <citation type="submission" date="2019-07" db="EMBL/GenBank/DDBJ databases">
        <title>R&amp;d 2014.</title>
        <authorList>
            <person name="Klenk H.-P."/>
        </authorList>
    </citation>
    <scope>NUCLEOTIDE SEQUENCE [LARGE SCALE GENOMIC DNA]</scope>
    <source>
        <strain evidence="1 2">DSM 43194</strain>
    </source>
</reference>
<keyword evidence="2" id="KW-1185">Reference proteome</keyword>
<keyword evidence="1" id="KW-0371">Homeobox</keyword>
<dbReference type="Proteomes" id="UP000317303">
    <property type="component" value="Unassembled WGS sequence"/>
</dbReference>
<dbReference type="OrthoDB" id="3579809at2"/>
<dbReference type="Gene3D" id="1.10.10.10">
    <property type="entry name" value="Winged helix-like DNA-binding domain superfamily/Winged helix DNA-binding domain"/>
    <property type="match status" value="1"/>
</dbReference>
<protein>
    <submittedName>
        <fullName evidence="1">Homeodomain-like domain-containing protein</fullName>
    </submittedName>
</protein>
<dbReference type="RefSeq" id="WP_030529920.1">
    <property type="nucleotide sequence ID" value="NZ_JOIJ01000001.1"/>
</dbReference>
<name>A0A660CEZ6_9PSEU</name>
<keyword evidence="1" id="KW-0238">DNA-binding</keyword>
<dbReference type="Pfam" id="PF13384">
    <property type="entry name" value="HTH_23"/>
    <property type="match status" value="1"/>
</dbReference>
<dbReference type="GO" id="GO:0003677">
    <property type="term" value="F:DNA binding"/>
    <property type="evidence" value="ECO:0007669"/>
    <property type="project" value="UniProtKB-KW"/>
</dbReference>
<evidence type="ECO:0000313" key="2">
    <source>
        <dbReference type="Proteomes" id="UP000317303"/>
    </source>
</evidence>